<evidence type="ECO:0000313" key="3">
    <source>
        <dbReference type="Proteomes" id="UP001233172"/>
    </source>
</evidence>
<dbReference type="AlphaFoldDB" id="A0AAD8FNX1"/>
<dbReference type="EMBL" id="JASAOG010000002">
    <property type="protein sequence ID" value="KAK0069559.1"/>
    <property type="molecule type" value="Genomic_DNA"/>
</dbReference>
<feature type="compositionally biased region" description="Basic and acidic residues" evidence="1">
    <location>
        <begin position="63"/>
        <end position="73"/>
    </location>
</feature>
<gene>
    <name evidence="2" type="ORF">Bpfe_000736</name>
</gene>
<accession>A0AAD8FNX1</accession>
<comment type="caution">
    <text evidence="2">The sequence shown here is derived from an EMBL/GenBank/DDBJ whole genome shotgun (WGS) entry which is preliminary data.</text>
</comment>
<sequence>MKCEDGGPRSLRLPRHPLNVEHQNGFSPQLDRTNIWFLILNVHKENESTPILSPEVRPRSSKIQKEDLNFTQI</sequence>
<protein>
    <submittedName>
        <fullName evidence="2">Uncharacterized protein</fullName>
    </submittedName>
</protein>
<proteinExistence type="predicted"/>
<feature type="region of interest" description="Disordered" evidence="1">
    <location>
        <begin position="1"/>
        <end position="25"/>
    </location>
</feature>
<dbReference type="Proteomes" id="UP001233172">
    <property type="component" value="Unassembled WGS sequence"/>
</dbReference>
<organism evidence="2 3">
    <name type="scientific">Biomphalaria pfeifferi</name>
    <name type="common">Bloodfluke planorb</name>
    <name type="synonym">Freshwater snail</name>
    <dbReference type="NCBI Taxonomy" id="112525"/>
    <lineage>
        <taxon>Eukaryota</taxon>
        <taxon>Metazoa</taxon>
        <taxon>Spiralia</taxon>
        <taxon>Lophotrochozoa</taxon>
        <taxon>Mollusca</taxon>
        <taxon>Gastropoda</taxon>
        <taxon>Heterobranchia</taxon>
        <taxon>Euthyneura</taxon>
        <taxon>Panpulmonata</taxon>
        <taxon>Hygrophila</taxon>
        <taxon>Lymnaeoidea</taxon>
        <taxon>Planorbidae</taxon>
        <taxon>Biomphalaria</taxon>
    </lineage>
</organism>
<keyword evidence="3" id="KW-1185">Reference proteome</keyword>
<feature type="region of interest" description="Disordered" evidence="1">
    <location>
        <begin position="48"/>
        <end position="73"/>
    </location>
</feature>
<evidence type="ECO:0000256" key="1">
    <source>
        <dbReference type="SAM" id="MobiDB-lite"/>
    </source>
</evidence>
<reference evidence="2" key="2">
    <citation type="submission" date="2023-04" db="EMBL/GenBank/DDBJ databases">
        <authorList>
            <person name="Bu L."/>
            <person name="Lu L."/>
            <person name="Laidemitt M.R."/>
            <person name="Zhang S.M."/>
            <person name="Mutuku M."/>
            <person name="Mkoji G."/>
            <person name="Steinauer M."/>
            <person name="Loker E.S."/>
        </authorList>
    </citation>
    <scope>NUCLEOTIDE SEQUENCE</scope>
    <source>
        <strain evidence="2">KasaAsao</strain>
        <tissue evidence="2">Whole Snail</tissue>
    </source>
</reference>
<reference evidence="2" key="1">
    <citation type="journal article" date="2023" name="PLoS Negl. Trop. Dis.">
        <title>A genome sequence for Biomphalaria pfeifferi, the major vector snail for the human-infecting parasite Schistosoma mansoni.</title>
        <authorList>
            <person name="Bu L."/>
            <person name="Lu L."/>
            <person name="Laidemitt M.R."/>
            <person name="Zhang S.M."/>
            <person name="Mutuku M."/>
            <person name="Mkoji G."/>
            <person name="Steinauer M."/>
            <person name="Loker E.S."/>
        </authorList>
    </citation>
    <scope>NUCLEOTIDE SEQUENCE</scope>
    <source>
        <strain evidence="2">KasaAsao</strain>
    </source>
</reference>
<name>A0AAD8FNX1_BIOPF</name>
<evidence type="ECO:0000313" key="2">
    <source>
        <dbReference type="EMBL" id="KAK0069559.1"/>
    </source>
</evidence>